<dbReference type="Proteomes" id="UP001180453">
    <property type="component" value="Unassembled WGS sequence"/>
</dbReference>
<dbReference type="RefSeq" id="WP_310267211.1">
    <property type="nucleotide sequence ID" value="NZ_JAVDXU010000002.1"/>
</dbReference>
<name>A0ABU1YPV2_ROSSA</name>
<accession>A0ABU1YPV2</accession>
<reference evidence="2 3" key="1">
    <citation type="submission" date="2023-07" db="EMBL/GenBank/DDBJ databases">
        <title>Sorghum-associated microbial communities from plants grown in Nebraska, USA.</title>
        <authorList>
            <person name="Schachtman D."/>
        </authorList>
    </citation>
    <scope>NUCLEOTIDE SEQUENCE [LARGE SCALE GENOMIC DNA]</scope>
    <source>
        <strain evidence="2 3">BE314</strain>
    </source>
</reference>
<feature type="signal peptide" evidence="1">
    <location>
        <begin position="1"/>
        <end position="20"/>
    </location>
</feature>
<keyword evidence="1" id="KW-0732">Signal</keyword>
<gene>
    <name evidence="2" type="ORF">J2X20_003537</name>
</gene>
<comment type="caution">
    <text evidence="2">The sequence shown here is derived from an EMBL/GenBank/DDBJ whole genome shotgun (WGS) entry which is preliminary data.</text>
</comment>
<organism evidence="2 3">
    <name type="scientific">Roseateles saccharophilus</name>
    <name type="common">Pseudomonas saccharophila</name>
    <dbReference type="NCBI Taxonomy" id="304"/>
    <lineage>
        <taxon>Bacteria</taxon>
        <taxon>Pseudomonadati</taxon>
        <taxon>Pseudomonadota</taxon>
        <taxon>Betaproteobacteria</taxon>
        <taxon>Burkholderiales</taxon>
        <taxon>Sphaerotilaceae</taxon>
        <taxon>Roseateles</taxon>
    </lineage>
</organism>
<evidence type="ECO:0000313" key="2">
    <source>
        <dbReference type="EMBL" id="MDR7270879.1"/>
    </source>
</evidence>
<evidence type="ECO:0008006" key="4">
    <source>
        <dbReference type="Google" id="ProtNLM"/>
    </source>
</evidence>
<evidence type="ECO:0000313" key="3">
    <source>
        <dbReference type="Proteomes" id="UP001180453"/>
    </source>
</evidence>
<keyword evidence="3" id="KW-1185">Reference proteome</keyword>
<proteinExistence type="predicted"/>
<feature type="chain" id="PRO_5046235571" description="Lipoprotein" evidence="1">
    <location>
        <begin position="21"/>
        <end position="171"/>
    </location>
</feature>
<protein>
    <recommendedName>
        <fullName evidence="4">Lipoprotein</fullName>
    </recommendedName>
</protein>
<dbReference type="EMBL" id="JAVDXU010000002">
    <property type="protein sequence ID" value="MDR7270879.1"/>
    <property type="molecule type" value="Genomic_DNA"/>
</dbReference>
<evidence type="ECO:0000256" key="1">
    <source>
        <dbReference type="SAM" id="SignalP"/>
    </source>
</evidence>
<dbReference type="PROSITE" id="PS51257">
    <property type="entry name" value="PROKAR_LIPOPROTEIN"/>
    <property type="match status" value="1"/>
</dbReference>
<sequence>MKRIASLAATALLLSGCAGVKSFTALEPATPPDYTGPTANVADQVVAVSPQRLHVFEMTEVDGRRLSSSSMASGRAGQGSGMTLTPVALTNELPVMALRVRLQAATQYASPLVSMSNPSCRTVGEVGFTPQEGKRYAVNGRIAADACEVWVEDSATRQPVTEKLTGPGTAR</sequence>